<proteinExistence type="inferred from homology"/>
<dbReference type="KEGG" id="ame:724942"/>
<dbReference type="PANTHER" id="PTHR10165:SF197">
    <property type="entry name" value="FI04477P-RELATED"/>
    <property type="match status" value="1"/>
</dbReference>
<dbReference type="OrthoDB" id="8907274at2759"/>
<sequence length="331" mass="37996">MDRSSKMILRKIIIDFVCIFIVGMTVLMFHLFGKPYKRGFFCNDESLYHPFHDSTVTSAMLYVIGLLLPIFTMLAGEYLYARYSNADSTKILFGYNIPPWIWNAYEKIGIFGFGAATTVLFTDIAKYTIGRLRPHFMTLCEPNINCSLIENQHRYIENYSCSQNISKSLLKEIRLSFPSGHSSFSAYTMIYLAIYLQLRITWKGSKLLKHFLQLVCLLMAWFTALSRISDYKHHWSDVLAGSTLGAITALVVVIFVADLFKDQNHYSVEEKHRTADYETGAGTQMNEITTELKAVEKSANKSSSYIHQLNEILLKHRDKDIKNVTISHPLF</sequence>
<keyword evidence="3 6" id="KW-0812">Transmembrane</keyword>
<organism evidence="8">
    <name type="scientific">Apis mellifera</name>
    <name type="common">Honeybee</name>
    <dbReference type="NCBI Taxonomy" id="7460"/>
    <lineage>
        <taxon>Eukaryota</taxon>
        <taxon>Metazoa</taxon>
        <taxon>Ecdysozoa</taxon>
        <taxon>Arthropoda</taxon>
        <taxon>Hexapoda</taxon>
        <taxon>Insecta</taxon>
        <taxon>Pterygota</taxon>
        <taxon>Neoptera</taxon>
        <taxon>Endopterygota</taxon>
        <taxon>Hymenoptera</taxon>
        <taxon>Apocrita</taxon>
        <taxon>Aculeata</taxon>
        <taxon>Apoidea</taxon>
        <taxon>Anthophila</taxon>
        <taxon>Apidae</taxon>
        <taxon>Apis</taxon>
    </lineage>
</organism>
<feature type="transmembrane region" description="Helical" evidence="6">
    <location>
        <begin position="238"/>
        <end position="257"/>
    </location>
</feature>
<dbReference type="Pfam" id="PF01569">
    <property type="entry name" value="PAP2"/>
    <property type="match status" value="1"/>
</dbReference>
<dbReference type="CDD" id="cd03384">
    <property type="entry name" value="PAP2_wunen"/>
    <property type="match status" value="1"/>
</dbReference>
<comment type="subcellular location">
    <subcellularLocation>
        <location evidence="1">Membrane</location>
        <topology evidence="1">Multi-pass membrane protein</topology>
    </subcellularLocation>
</comment>
<protein>
    <submittedName>
        <fullName evidence="10">Phosphatidate phosphatase isoform X1</fullName>
    </submittedName>
</protein>
<dbReference type="GO" id="GO:0007165">
    <property type="term" value="P:signal transduction"/>
    <property type="evidence" value="ECO:0007669"/>
    <property type="project" value="TreeGrafter"/>
</dbReference>
<dbReference type="InterPro" id="IPR000326">
    <property type="entry name" value="PAP2/HPO"/>
</dbReference>
<dbReference type="GeneID" id="724942"/>
<feature type="transmembrane region" description="Helical" evidence="6">
    <location>
        <begin position="12"/>
        <end position="32"/>
    </location>
</feature>
<dbReference type="AlphaFoldDB" id="A0A7M7MRK3"/>
<keyword evidence="5 6" id="KW-0472">Membrane</keyword>
<feature type="transmembrane region" description="Helical" evidence="6">
    <location>
        <begin position="208"/>
        <end position="226"/>
    </location>
</feature>
<evidence type="ECO:0000259" key="7">
    <source>
        <dbReference type="SMART" id="SM00014"/>
    </source>
</evidence>
<evidence type="ECO:0000256" key="6">
    <source>
        <dbReference type="SAM" id="Phobius"/>
    </source>
</evidence>
<evidence type="ECO:0000256" key="1">
    <source>
        <dbReference type="ARBA" id="ARBA00004141"/>
    </source>
</evidence>
<evidence type="ECO:0000256" key="3">
    <source>
        <dbReference type="ARBA" id="ARBA00022692"/>
    </source>
</evidence>
<dbReference type="SUPFAM" id="SSF48317">
    <property type="entry name" value="Acid phosphatase/Vanadium-dependent haloperoxidase"/>
    <property type="match status" value="1"/>
</dbReference>
<reference evidence="8" key="1">
    <citation type="submission" date="2021-01" db="UniProtKB">
        <authorList>
            <consortium name="EnsemblMetazoa"/>
        </authorList>
    </citation>
    <scope>IDENTIFICATION</scope>
    <source>
        <strain evidence="8">DH4</strain>
    </source>
</reference>
<keyword evidence="4 6" id="KW-1133">Transmembrane helix</keyword>
<dbReference type="InterPro" id="IPR043216">
    <property type="entry name" value="PAP-like"/>
</dbReference>
<feature type="domain" description="Phosphatidic acid phosphatase type 2/haloperoxidase" evidence="7">
    <location>
        <begin position="108"/>
        <end position="253"/>
    </location>
</feature>
<gene>
    <name evidence="10" type="primary">LOC724942</name>
</gene>
<evidence type="ECO:0000256" key="2">
    <source>
        <dbReference type="ARBA" id="ARBA00008816"/>
    </source>
</evidence>
<accession>A0A8B8H790</accession>
<evidence type="ECO:0000313" key="8">
    <source>
        <dbReference type="EnsemblMetazoa" id="XP_026299876"/>
    </source>
</evidence>
<reference evidence="10" key="2">
    <citation type="submission" date="2025-04" db="UniProtKB">
        <authorList>
            <consortium name="RefSeq"/>
        </authorList>
    </citation>
    <scope>IDENTIFICATION</scope>
    <source>
        <strain evidence="10">DH4</strain>
        <tissue evidence="10">Whole body</tissue>
    </source>
</reference>
<dbReference type="Gene3D" id="1.20.144.10">
    <property type="entry name" value="Phosphatidic acid phosphatase type 2/haloperoxidase"/>
    <property type="match status" value="1"/>
</dbReference>
<feature type="transmembrane region" description="Helical" evidence="6">
    <location>
        <begin position="59"/>
        <end position="80"/>
    </location>
</feature>
<dbReference type="PANTHER" id="PTHR10165">
    <property type="entry name" value="LIPID PHOSPHATE PHOSPHATASE"/>
    <property type="match status" value="1"/>
</dbReference>
<dbReference type="GO" id="GO:0006644">
    <property type="term" value="P:phospholipid metabolic process"/>
    <property type="evidence" value="ECO:0007669"/>
    <property type="project" value="InterPro"/>
</dbReference>
<comment type="similarity">
    <text evidence="2">Belongs to the PA-phosphatase related phosphoesterase family.</text>
</comment>
<keyword evidence="9" id="KW-1185">Reference proteome</keyword>
<name>A0A7M7MRK3_APIME</name>
<dbReference type="GO" id="GO:0005886">
    <property type="term" value="C:plasma membrane"/>
    <property type="evidence" value="ECO:0007669"/>
    <property type="project" value="TreeGrafter"/>
</dbReference>
<dbReference type="GO" id="GO:0008195">
    <property type="term" value="F:phosphatidate phosphatase activity"/>
    <property type="evidence" value="ECO:0007669"/>
    <property type="project" value="TreeGrafter"/>
</dbReference>
<evidence type="ECO:0000313" key="10">
    <source>
        <dbReference type="RefSeq" id="XP_026299876.1"/>
    </source>
</evidence>
<dbReference type="Proteomes" id="UP000005203">
    <property type="component" value="Linkage group LG11"/>
</dbReference>
<dbReference type="InterPro" id="IPR036938">
    <property type="entry name" value="PAP2/HPO_sf"/>
</dbReference>
<evidence type="ECO:0000256" key="5">
    <source>
        <dbReference type="ARBA" id="ARBA00023136"/>
    </source>
</evidence>
<dbReference type="EnsemblMetazoa" id="XM_026444091">
    <property type="protein sequence ID" value="XP_026299876"/>
    <property type="gene ID" value="LOC724942"/>
</dbReference>
<dbReference type="RefSeq" id="XP_026299876.1">
    <property type="nucleotide sequence ID" value="XM_026444091.1"/>
</dbReference>
<evidence type="ECO:0000256" key="4">
    <source>
        <dbReference type="ARBA" id="ARBA00022989"/>
    </source>
</evidence>
<dbReference type="SMART" id="SM00014">
    <property type="entry name" value="acidPPc"/>
    <property type="match status" value="1"/>
</dbReference>
<evidence type="ECO:0000313" key="9">
    <source>
        <dbReference type="Proteomes" id="UP000005203"/>
    </source>
</evidence>
<accession>A0A7M7MRK3</accession>
<dbReference type="GO" id="GO:0046839">
    <property type="term" value="P:phospholipid dephosphorylation"/>
    <property type="evidence" value="ECO:0007669"/>
    <property type="project" value="TreeGrafter"/>
</dbReference>